<dbReference type="InterPro" id="IPR051763">
    <property type="entry name" value="Copper_Homeo_Regul"/>
</dbReference>
<dbReference type="eggNOG" id="ENOG502S7CA">
    <property type="taxonomic scope" value="Eukaryota"/>
</dbReference>
<evidence type="ECO:0000256" key="2">
    <source>
        <dbReference type="ARBA" id="ARBA00022723"/>
    </source>
</evidence>
<dbReference type="InterPro" id="IPR036395">
    <property type="entry name" value="Cu_fist_DNA-bd_dom_sf"/>
</dbReference>
<accession>G7DXV3</accession>
<evidence type="ECO:0000256" key="1">
    <source>
        <dbReference type="ARBA" id="ARBA00004123"/>
    </source>
</evidence>
<evidence type="ECO:0000259" key="9">
    <source>
        <dbReference type="PROSITE" id="PS50073"/>
    </source>
</evidence>
<dbReference type="GO" id="GO:0000978">
    <property type="term" value="F:RNA polymerase II cis-regulatory region sequence-specific DNA binding"/>
    <property type="evidence" value="ECO:0007669"/>
    <property type="project" value="TreeGrafter"/>
</dbReference>
<organism evidence="10 11">
    <name type="scientific">Mixia osmundae (strain CBS 9802 / IAM 14324 / JCM 22182 / KY 12970)</name>
    <dbReference type="NCBI Taxonomy" id="764103"/>
    <lineage>
        <taxon>Eukaryota</taxon>
        <taxon>Fungi</taxon>
        <taxon>Dikarya</taxon>
        <taxon>Basidiomycota</taxon>
        <taxon>Pucciniomycotina</taxon>
        <taxon>Mixiomycetes</taxon>
        <taxon>Mixiales</taxon>
        <taxon>Mixiaceae</taxon>
        <taxon>Mixia</taxon>
    </lineage>
</organism>
<feature type="compositionally biased region" description="Polar residues" evidence="8">
    <location>
        <begin position="328"/>
        <end position="338"/>
    </location>
</feature>
<evidence type="ECO:0000256" key="5">
    <source>
        <dbReference type="ARBA" id="ARBA00023015"/>
    </source>
</evidence>
<dbReference type="PANTHER" id="PTHR28088:SF5">
    <property type="entry name" value="TRANSCRIPTIONAL ACTIVATOR HAA1-RELATED"/>
    <property type="match status" value="1"/>
</dbReference>
<dbReference type="FunFam" id="3.90.430.10:FF:000001">
    <property type="entry name" value="Copper fist DNA-binding protein"/>
    <property type="match status" value="1"/>
</dbReference>
<name>G7DXV3_MIXOS</name>
<dbReference type="GO" id="GO:0006879">
    <property type="term" value="P:intracellular iron ion homeostasis"/>
    <property type="evidence" value="ECO:0007669"/>
    <property type="project" value="TreeGrafter"/>
</dbReference>
<dbReference type="GO" id="GO:0000981">
    <property type="term" value="F:DNA-binding transcription factor activity, RNA polymerase II-specific"/>
    <property type="evidence" value="ECO:0007669"/>
    <property type="project" value="TreeGrafter"/>
</dbReference>
<gene>
    <name evidence="10" type="primary">Mo02067</name>
    <name evidence="10" type="ORF">E5Q_02067</name>
</gene>
<dbReference type="AlphaFoldDB" id="G7DXV3"/>
<evidence type="ECO:0000256" key="7">
    <source>
        <dbReference type="ARBA" id="ARBA00023242"/>
    </source>
</evidence>
<keyword evidence="7" id="KW-0539">Nucleus</keyword>
<feature type="region of interest" description="Disordered" evidence="8">
    <location>
        <begin position="156"/>
        <end position="175"/>
    </location>
</feature>
<dbReference type="InterPro" id="IPR001083">
    <property type="entry name" value="Cu_fist_DNA-bd_dom"/>
</dbReference>
<dbReference type="EMBL" id="BABT02000062">
    <property type="protein sequence ID" value="GAA95413.1"/>
    <property type="molecule type" value="Genomic_DNA"/>
</dbReference>
<evidence type="ECO:0000256" key="8">
    <source>
        <dbReference type="SAM" id="MobiDB-lite"/>
    </source>
</evidence>
<dbReference type="RefSeq" id="XP_014569933.1">
    <property type="nucleotide sequence ID" value="XM_014714447.1"/>
</dbReference>
<dbReference type="GO" id="GO:0006878">
    <property type="term" value="P:intracellular copper ion homeostasis"/>
    <property type="evidence" value="ECO:0007669"/>
    <property type="project" value="TreeGrafter"/>
</dbReference>
<comment type="subcellular location">
    <subcellularLocation>
        <location evidence="1">Nucleus</location>
    </subcellularLocation>
</comment>
<evidence type="ECO:0000313" key="10">
    <source>
        <dbReference type="EMBL" id="GAA95413.1"/>
    </source>
</evidence>
<keyword evidence="3" id="KW-0862">Zinc</keyword>
<feature type="domain" description="Copper-fist" evidence="9">
    <location>
        <begin position="1"/>
        <end position="39"/>
    </location>
</feature>
<keyword evidence="2" id="KW-0479">Metal-binding</keyword>
<evidence type="ECO:0000256" key="3">
    <source>
        <dbReference type="ARBA" id="ARBA00022833"/>
    </source>
</evidence>
<dbReference type="HOGENOM" id="CLU_821561_0_0_1"/>
<dbReference type="PROSITE" id="PS50073">
    <property type="entry name" value="COPPER_FIST_2"/>
    <property type="match status" value="1"/>
</dbReference>
<dbReference type="PANTHER" id="PTHR28088">
    <property type="entry name" value="TRANSCRIPTIONAL ACTIVATOR HAA1-RELATED"/>
    <property type="match status" value="1"/>
</dbReference>
<evidence type="ECO:0000256" key="4">
    <source>
        <dbReference type="ARBA" id="ARBA00023008"/>
    </source>
</evidence>
<keyword evidence="5" id="KW-0805">Transcription regulation</keyword>
<dbReference type="Gene3D" id="3.90.430.10">
    <property type="entry name" value="Copper fist DNA-binding domain"/>
    <property type="match status" value="1"/>
</dbReference>
<reference evidence="10 11" key="1">
    <citation type="journal article" date="2011" name="J. Gen. Appl. Microbiol.">
        <title>Draft genome sequencing of the enigmatic basidiomycete Mixia osmundae.</title>
        <authorList>
            <person name="Nishida H."/>
            <person name="Nagatsuka Y."/>
            <person name="Sugiyama J."/>
        </authorList>
    </citation>
    <scope>NUCLEOTIDE SEQUENCE [LARGE SCALE GENOMIC DNA]</scope>
    <source>
        <strain evidence="11">CBS 9802 / IAM 14324 / JCM 22182 / KY 12970</strain>
    </source>
</reference>
<feature type="region of interest" description="Disordered" evidence="8">
    <location>
        <begin position="319"/>
        <end position="338"/>
    </location>
</feature>
<evidence type="ECO:0000313" key="11">
    <source>
        <dbReference type="Proteomes" id="UP000009131"/>
    </source>
</evidence>
<proteinExistence type="predicted"/>
<dbReference type="STRING" id="764103.G7DXV3"/>
<reference evidence="10 11" key="2">
    <citation type="journal article" date="2012" name="Open Biol.">
        <title>Characteristics of nucleosomes and linker DNA regions on the genome of the basidiomycete Mixia osmundae revealed by mono- and dinucleosome mapping.</title>
        <authorList>
            <person name="Nishida H."/>
            <person name="Kondo S."/>
            <person name="Matsumoto T."/>
            <person name="Suzuki Y."/>
            <person name="Yoshikawa H."/>
            <person name="Taylor T.D."/>
            <person name="Sugiyama J."/>
        </authorList>
    </citation>
    <scope>NUCLEOTIDE SEQUENCE [LARGE SCALE GENOMIC DNA]</scope>
    <source>
        <strain evidence="11">CBS 9802 / IAM 14324 / JCM 22182 / KY 12970</strain>
    </source>
</reference>
<keyword evidence="4" id="KW-0186">Copper</keyword>
<comment type="caution">
    <text evidence="10">The sequence shown here is derived from an EMBL/GenBank/DDBJ whole genome shotgun (WGS) entry which is preliminary data.</text>
</comment>
<dbReference type="GO" id="GO:0005507">
    <property type="term" value="F:copper ion binding"/>
    <property type="evidence" value="ECO:0007669"/>
    <property type="project" value="InterPro"/>
</dbReference>
<dbReference type="GO" id="GO:0045944">
    <property type="term" value="P:positive regulation of transcription by RNA polymerase II"/>
    <property type="evidence" value="ECO:0007669"/>
    <property type="project" value="TreeGrafter"/>
</dbReference>
<evidence type="ECO:0000256" key="6">
    <source>
        <dbReference type="ARBA" id="ARBA00023163"/>
    </source>
</evidence>
<dbReference type="PRINTS" id="PR00617">
    <property type="entry name" value="COPPERFIST"/>
</dbReference>
<keyword evidence="11" id="KW-1185">Reference proteome</keyword>
<dbReference type="InParanoid" id="G7DXV3"/>
<keyword evidence="6" id="KW-0804">Transcription</keyword>
<sequence>MLVDGVKVACESCIKGHRSTTCTHKDRNLVEVKRKGRPPSQCPQCRTLRVLKGSHSKCNCRERSSSVRASEYSAADNASIKGESSDISLVTSTASTGGCTAEGLSDLCGCLTGRGPCTCGCGCSSDPVAIFKRLKPEQQWTALVSIGVRPSRIPSLPRAAKSTDKSKDVSASSNCCSSKQTAEQTLEPFPHENVWPDLSAMATLPSILPNAQSRSDRASAQWPNDFLPSALDTSFAGGASDMPFRWIFDPLASPQTEPAADAGREEALANPGCLGCGTDCQCGADCQCDHPVPGLHAAMSSLPQWHHLTPTMSMAQLSPLADWPPSAKSPSDSAQAQA</sequence>
<dbReference type="OrthoDB" id="5600085at2759"/>
<dbReference type="Proteomes" id="UP000009131">
    <property type="component" value="Unassembled WGS sequence"/>
</dbReference>
<dbReference type="SUPFAM" id="SSF57879">
    <property type="entry name" value="Zinc domain conserved in yeast copper-regulated transcription factors"/>
    <property type="match status" value="1"/>
</dbReference>
<dbReference type="GO" id="GO:0005634">
    <property type="term" value="C:nucleus"/>
    <property type="evidence" value="ECO:0007669"/>
    <property type="project" value="UniProtKB-SubCell"/>
</dbReference>
<dbReference type="SMART" id="SM00412">
    <property type="entry name" value="Cu_FIST"/>
    <property type="match status" value="1"/>
</dbReference>
<dbReference type="Pfam" id="PF00649">
    <property type="entry name" value="Copper-fist"/>
    <property type="match status" value="1"/>
</dbReference>
<dbReference type="SMART" id="SM01090">
    <property type="entry name" value="Copper-fist"/>
    <property type="match status" value="1"/>
</dbReference>
<protein>
    <recommendedName>
        <fullName evidence="9">Copper-fist domain-containing protein</fullName>
    </recommendedName>
</protein>